<evidence type="ECO:0000259" key="1">
    <source>
        <dbReference type="Pfam" id="PF00724"/>
    </source>
</evidence>
<dbReference type="InterPro" id="IPR013785">
    <property type="entry name" value="Aldolase_TIM"/>
</dbReference>
<reference evidence="2 3" key="1">
    <citation type="submission" date="2016-12" db="EMBL/GenBank/DDBJ databases">
        <title>The genomes of Aspergillus section Nigri reveals drivers in fungal speciation.</title>
        <authorList>
            <consortium name="DOE Joint Genome Institute"/>
            <person name="Vesth T.C."/>
            <person name="Nybo J."/>
            <person name="Theobald S."/>
            <person name="Brandl J."/>
            <person name="Frisvad J.C."/>
            <person name="Nielsen K.F."/>
            <person name="Lyhne E.K."/>
            <person name="Kogle M.E."/>
            <person name="Kuo A."/>
            <person name="Riley R."/>
            <person name="Clum A."/>
            <person name="Nolan M."/>
            <person name="Lipzen A."/>
            <person name="Salamov A."/>
            <person name="Henrissat B."/>
            <person name="Wiebenga A."/>
            <person name="De Vries R.P."/>
            <person name="Grigoriev I.V."/>
            <person name="Mortensen U.H."/>
            <person name="Andersen M.R."/>
            <person name="Baker S.E."/>
        </authorList>
    </citation>
    <scope>NUCLEOTIDE SEQUENCE [LARGE SCALE GENOMIC DNA]</scope>
    <source>
        <strain evidence="2 3">IBT 23096</strain>
    </source>
</reference>
<dbReference type="OrthoDB" id="276546at2759"/>
<sequence length="395" mass="43130">MPHSSSSTSTSILQKPFPSPTLSLSHRIVLAPMTRMRACNTTALPNPTAAPYYAERTTPGALLISEGIVIHPRGKGFPRTPGLWTPAHAEAWKPITDAVHARGGTFFAQIWHVGRVSVPSQTGGLRPLSSTSGCLPGRHVLFGQSEDADGDGDVSEAYGPSHALSIPKIQDVVGQFARAARLAVHGGGFDGVEIHGGNGYLVDCFTHDSINTRGDEYGGSIGNRIRFALEVVDAVVRAVGRERTAIRLAPYHVLQGTNDSMRLETFSELVRELEMRGLAYVHIVEPRYDRFSREGAFSGDIRRDGDGREDADEASIWSFRRILKTTPVIGAGGYDAESAARAIEEGRVDLVAFGRYFTSNPDLPERLFKGLPLTKYHRPTFYTSGEKGYLGWPRW</sequence>
<name>A0A2I2GCP5_9EURO</name>
<dbReference type="STRING" id="1392250.A0A2I2GCP5"/>
<gene>
    <name evidence="2" type="ORF">P170DRAFT_381609</name>
</gene>
<dbReference type="Gene3D" id="3.20.20.70">
    <property type="entry name" value="Aldolase class I"/>
    <property type="match status" value="1"/>
</dbReference>
<evidence type="ECO:0000313" key="2">
    <source>
        <dbReference type="EMBL" id="PLB50659.1"/>
    </source>
</evidence>
<organism evidence="2 3">
    <name type="scientific">Aspergillus steynii IBT 23096</name>
    <dbReference type="NCBI Taxonomy" id="1392250"/>
    <lineage>
        <taxon>Eukaryota</taxon>
        <taxon>Fungi</taxon>
        <taxon>Dikarya</taxon>
        <taxon>Ascomycota</taxon>
        <taxon>Pezizomycotina</taxon>
        <taxon>Eurotiomycetes</taxon>
        <taxon>Eurotiomycetidae</taxon>
        <taxon>Eurotiales</taxon>
        <taxon>Aspergillaceae</taxon>
        <taxon>Aspergillus</taxon>
        <taxon>Aspergillus subgen. Circumdati</taxon>
    </lineage>
</organism>
<dbReference type="SUPFAM" id="SSF51395">
    <property type="entry name" value="FMN-linked oxidoreductases"/>
    <property type="match status" value="1"/>
</dbReference>
<dbReference type="Proteomes" id="UP000234275">
    <property type="component" value="Unassembled WGS sequence"/>
</dbReference>
<accession>A0A2I2GCP5</accession>
<feature type="domain" description="NADH:flavin oxidoreductase/NADH oxidase N-terminal" evidence="1">
    <location>
        <begin position="16"/>
        <end position="373"/>
    </location>
</feature>
<comment type="caution">
    <text evidence="2">The sequence shown here is derived from an EMBL/GenBank/DDBJ whole genome shotgun (WGS) entry which is preliminary data.</text>
</comment>
<dbReference type="GO" id="GO:0016491">
    <property type="term" value="F:oxidoreductase activity"/>
    <property type="evidence" value="ECO:0007669"/>
    <property type="project" value="InterPro"/>
</dbReference>
<dbReference type="EMBL" id="MSFO01000003">
    <property type="protein sequence ID" value="PLB50659.1"/>
    <property type="molecule type" value="Genomic_DNA"/>
</dbReference>
<evidence type="ECO:0000313" key="3">
    <source>
        <dbReference type="Proteomes" id="UP000234275"/>
    </source>
</evidence>
<proteinExistence type="predicted"/>
<dbReference type="RefSeq" id="XP_024705961.1">
    <property type="nucleotide sequence ID" value="XM_024845580.1"/>
</dbReference>
<feature type="non-terminal residue" evidence="2">
    <location>
        <position position="395"/>
    </location>
</feature>
<dbReference type="AlphaFoldDB" id="A0A2I2GCP5"/>
<dbReference type="InterPro" id="IPR001155">
    <property type="entry name" value="OxRdtase_FMN_N"/>
</dbReference>
<keyword evidence="3" id="KW-1185">Reference proteome</keyword>
<dbReference type="GeneID" id="36553279"/>
<dbReference type="Pfam" id="PF00724">
    <property type="entry name" value="Oxidored_FMN"/>
    <property type="match status" value="1"/>
</dbReference>
<dbReference type="PANTHER" id="PTHR22893:SF93">
    <property type="entry name" value="HYPOTHETICAL OXIDOREDUCTASE (EUROFUNG)"/>
    <property type="match status" value="1"/>
</dbReference>
<dbReference type="CDD" id="cd02933">
    <property type="entry name" value="OYE_like_FMN"/>
    <property type="match status" value="1"/>
</dbReference>
<dbReference type="GO" id="GO:0010181">
    <property type="term" value="F:FMN binding"/>
    <property type="evidence" value="ECO:0007669"/>
    <property type="project" value="InterPro"/>
</dbReference>
<dbReference type="InterPro" id="IPR045247">
    <property type="entry name" value="Oye-like"/>
</dbReference>
<dbReference type="PANTHER" id="PTHR22893">
    <property type="entry name" value="NADH OXIDOREDUCTASE-RELATED"/>
    <property type="match status" value="1"/>
</dbReference>
<protein>
    <submittedName>
        <fullName evidence="2">12-oxophytodienoate reductase</fullName>
    </submittedName>
</protein>
<dbReference type="VEuPathDB" id="FungiDB:P170DRAFT_381609"/>